<dbReference type="SUPFAM" id="SSF144083">
    <property type="entry name" value="Magnesium transport protein CorA, transmembrane region"/>
    <property type="match status" value="1"/>
</dbReference>
<name>A0A165DRI9_EXIGL</name>
<dbReference type="Pfam" id="PF01544">
    <property type="entry name" value="CorA"/>
    <property type="match status" value="1"/>
</dbReference>
<evidence type="ECO:0000256" key="2">
    <source>
        <dbReference type="ARBA" id="ARBA00022692"/>
    </source>
</evidence>
<evidence type="ECO:0000256" key="5">
    <source>
        <dbReference type="SAM" id="Phobius"/>
    </source>
</evidence>
<gene>
    <name evidence="6" type="ORF">EXIGLDRAFT_726355</name>
</gene>
<protein>
    <recommendedName>
        <fullName evidence="8">Cora-domain-containing protein</fullName>
    </recommendedName>
</protein>
<dbReference type="Gene3D" id="1.20.58.340">
    <property type="entry name" value="Magnesium transport protein CorA, transmembrane region"/>
    <property type="match status" value="1"/>
</dbReference>
<dbReference type="GO" id="GO:0005886">
    <property type="term" value="C:plasma membrane"/>
    <property type="evidence" value="ECO:0007669"/>
    <property type="project" value="UniProtKB-SubCell"/>
</dbReference>
<evidence type="ECO:0000313" key="6">
    <source>
        <dbReference type="EMBL" id="KZV85187.1"/>
    </source>
</evidence>
<dbReference type="EMBL" id="KV426196">
    <property type="protein sequence ID" value="KZV85187.1"/>
    <property type="molecule type" value="Genomic_DNA"/>
</dbReference>
<dbReference type="PANTHER" id="PTHR46494">
    <property type="entry name" value="CORA FAMILY METAL ION TRANSPORTER (EUROFUNG)"/>
    <property type="match status" value="1"/>
</dbReference>
<keyword evidence="2 5" id="KW-0812">Transmembrane</keyword>
<dbReference type="GO" id="GO:0015087">
    <property type="term" value="F:cobalt ion transmembrane transporter activity"/>
    <property type="evidence" value="ECO:0007669"/>
    <property type="project" value="TreeGrafter"/>
</dbReference>
<evidence type="ECO:0008006" key="8">
    <source>
        <dbReference type="Google" id="ProtNLM"/>
    </source>
</evidence>
<dbReference type="GO" id="GO:0015095">
    <property type="term" value="F:magnesium ion transmembrane transporter activity"/>
    <property type="evidence" value="ECO:0007669"/>
    <property type="project" value="TreeGrafter"/>
</dbReference>
<feature type="transmembrane region" description="Helical" evidence="5">
    <location>
        <begin position="488"/>
        <end position="506"/>
    </location>
</feature>
<dbReference type="OrthoDB" id="3231000at2759"/>
<dbReference type="PANTHER" id="PTHR46494:SF1">
    <property type="entry name" value="CORA FAMILY METAL ION TRANSPORTER (EUROFUNG)"/>
    <property type="match status" value="1"/>
</dbReference>
<keyword evidence="3 5" id="KW-1133">Transmembrane helix</keyword>
<sequence length="605" mass="68183">MTSDHELQRINSPEALLYTKRPAVRAEHIPVALHRFAAPSGPWPWSSRPTSTAGVSSLLSRKGNIKANGGLPGVPEIPPWVGYPGSAFPNWTVDVTDRSGIQVLLERKPSSETAVHNLDVLHSGQFVKRPVLRNSEVDRLWDDLGQAREDGITLRCFFIGDVCGSVLQMFGARYSVEPFFFSSAINGIPARYKEDVDEGAAGDHLTITLPFVRAVDSTMYQTSSDAKDDTEYELVIDLQSPLELSSDKTLLLDQLAVHLVRDPELPTLITLHPKSDFWLTTSAEDMCTRVLMAGKGVYWGRIWRDTNDPTFMLLVLMWHALYAWDESMDALFDSILTSEKRAMNREEVGEIEVTHELHNVRSALLLYNGLLKNFYNSIEFILKHPNPAFAEDSKSQELMSRECEHLLLEVSRLQDTKDMCQQRVENALDLIFRTLTVRDTKTSQSQGWVTQQITYLTTIFLPPTFIATVFGMNISILSSDTTGTLKEYLAISLPLIVVTFWLMLALNRHLREPDTPFYHQLAWPFRDLHTAVVGWTKKPVSPLRRRARGIVTKLGKKNRRVDETERTKLRGWALIQDQLADIVAAEAANPPLTSVVISSQAKQTS</sequence>
<evidence type="ECO:0000256" key="1">
    <source>
        <dbReference type="ARBA" id="ARBA00004651"/>
    </source>
</evidence>
<dbReference type="Proteomes" id="UP000077266">
    <property type="component" value="Unassembled WGS sequence"/>
</dbReference>
<comment type="subcellular location">
    <subcellularLocation>
        <location evidence="1">Cell membrane</location>
        <topology evidence="1">Multi-pass membrane protein</topology>
    </subcellularLocation>
</comment>
<dbReference type="InParanoid" id="A0A165DRI9"/>
<feature type="transmembrane region" description="Helical" evidence="5">
    <location>
        <begin position="453"/>
        <end position="476"/>
    </location>
</feature>
<keyword evidence="7" id="KW-1185">Reference proteome</keyword>
<accession>A0A165DRI9</accession>
<evidence type="ECO:0000256" key="3">
    <source>
        <dbReference type="ARBA" id="ARBA00022989"/>
    </source>
</evidence>
<dbReference type="InterPro" id="IPR045863">
    <property type="entry name" value="CorA_TM1_TM2"/>
</dbReference>
<dbReference type="GO" id="GO:0000287">
    <property type="term" value="F:magnesium ion binding"/>
    <property type="evidence" value="ECO:0007669"/>
    <property type="project" value="TreeGrafter"/>
</dbReference>
<organism evidence="6 7">
    <name type="scientific">Exidia glandulosa HHB12029</name>
    <dbReference type="NCBI Taxonomy" id="1314781"/>
    <lineage>
        <taxon>Eukaryota</taxon>
        <taxon>Fungi</taxon>
        <taxon>Dikarya</taxon>
        <taxon>Basidiomycota</taxon>
        <taxon>Agaricomycotina</taxon>
        <taxon>Agaricomycetes</taxon>
        <taxon>Auriculariales</taxon>
        <taxon>Exidiaceae</taxon>
        <taxon>Exidia</taxon>
    </lineage>
</organism>
<keyword evidence="4 5" id="KW-0472">Membrane</keyword>
<dbReference type="GO" id="GO:0050897">
    <property type="term" value="F:cobalt ion binding"/>
    <property type="evidence" value="ECO:0007669"/>
    <property type="project" value="TreeGrafter"/>
</dbReference>
<evidence type="ECO:0000256" key="4">
    <source>
        <dbReference type="ARBA" id="ARBA00023136"/>
    </source>
</evidence>
<dbReference type="AlphaFoldDB" id="A0A165DRI9"/>
<dbReference type="STRING" id="1314781.A0A165DRI9"/>
<reference evidence="6 7" key="1">
    <citation type="journal article" date="2016" name="Mol. Biol. Evol.">
        <title>Comparative Genomics of Early-Diverging Mushroom-Forming Fungi Provides Insights into the Origins of Lignocellulose Decay Capabilities.</title>
        <authorList>
            <person name="Nagy L.G."/>
            <person name="Riley R."/>
            <person name="Tritt A."/>
            <person name="Adam C."/>
            <person name="Daum C."/>
            <person name="Floudas D."/>
            <person name="Sun H."/>
            <person name="Yadav J.S."/>
            <person name="Pangilinan J."/>
            <person name="Larsson K.H."/>
            <person name="Matsuura K."/>
            <person name="Barry K."/>
            <person name="Labutti K."/>
            <person name="Kuo R."/>
            <person name="Ohm R.A."/>
            <person name="Bhattacharya S.S."/>
            <person name="Shirouzu T."/>
            <person name="Yoshinaga Y."/>
            <person name="Martin F.M."/>
            <person name="Grigoriev I.V."/>
            <person name="Hibbett D.S."/>
        </authorList>
    </citation>
    <scope>NUCLEOTIDE SEQUENCE [LARGE SCALE GENOMIC DNA]</scope>
    <source>
        <strain evidence="6 7">HHB12029</strain>
    </source>
</reference>
<dbReference type="InterPro" id="IPR002523">
    <property type="entry name" value="MgTranspt_CorA/ZnTranspt_ZntB"/>
</dbReference>
<evidence type="ECO:0000313" key="7">
    <source>
        <dbReference type="Proteomes" id="UP000077266"/>
    </source>
</evidence>
<proteinExistence type="predicted"/>